<dbReference type="EMBL" id="MU971461">
    <property type="protein sequence ID" value="KAK9234599.1"/>
    <property type="molecule type" value="Genomic_DNA"/>
</dbReference>
<reference evidence="2" key="1">
    <citation type="journal article" date="2024" name="Front. Bioeng. Biotechnol.">
        <title>Genome-scale model development and genomic sequencing of the oleaginous clade Lipomyces.</title>
        <authorList>
            <person name="Czajka J.J."/>
            <person name="Han Y."/>
            <person name="Kim J."/>
            <person name="Mondo S.J."/>
            <person name="Hofstad B.A."/>
            <person name="Robles A."/>
            <person name="Haridas S."/>
            <person name="Riley R."/>
            <person name="LaButti K."/>
            <person name="Pangilinan J."/>
            <person name="Andreopoulos W."/>
            <person name="Lipzen A."/>
            <person name="Yan J."/>
            <person name="Wang M."/>
            <person name="Ng V."/>
            <person name="Grigoriev I.V."/>
            <person name="Spatafora J.W."/>
            <person name="Magnuson J.K."/>
            <person name="Baker S.E."/>
            <person name="Pomraning K.R."/>
        </authorList>
    </citation>
    <scope>NUCLEOTIDE SEQUENCE [LARGE SCALE GENOMIC DNA]</scope>
    <source>
        <strain evidence="2">CBS 7786</strain>
    </source>
</reference>
<accession>A0ACC3SU18</accession>
<evidence type="ECO:0000313" key="2">
    <source>
        <dbReference type="Proteomes" id="UP001433508"/>
    </source>
</evidence>
<evidence type="ECO:0000313" key="1">
    <source>
        <dbReference type="EMBL" id="KAK9234599.1"/>
    </source>
</evidence>
<keyword evidence="2" id="KW-1185">Reference proteome</keyword>
<name>A0ACC3SU18_LIPKO</name>
<comment type="caution">
    <text evidence="1">The sequence shown here is derived from an EMBL/GenBank/DDBJ whole genome shotgun (WGS) entry which is preliminary data.</text>
</comment>
<sequence length="260" mass="29439">MEHDESADLDRDGERDDRNHFNDIETQLFNDIDSALHAINERAQAHGFAVIRRRPSNRDRLTGEYCRYDLECVRGHAKPSRGQGRRNKNHTRSNCPWLAKLVFSKKAGAWIFTLRQSRHTHDRDHLPAHIPAHRRRHRTGALEQALLQLVVQPTVTCADIVEQLQHEHPGLVLHPQDVLNAKAKQRKAAAATEGRTPTQQSLAERQVQDPLPVHQNNNNDIQALPVTPTSTRRDRSHHEPSHQRRASTGLCARGGGGLTS</sequence>
<proteinExistence type="predicted"/>
<protein>
    <submittedName>
        <fullName evidence="1">Uncharacterized protein</fullName>
    </submittedName>
</protein>
<gene>
    <name evidence="1" type="ORF">V1525DRAFT_422088</name>
</gene>
<dbReference type="Proteomes" id="UP001433508">
    <property type="component" value="Unassembled WGS sequence"/>
</dbReference>
<organism evidence="1 2">
    <name type="scientific">Lipomyces kononenkoae</name>
    <name type="common">Yeast</name>
    <dbReference type="NCBI Taxonomy" id="34357"/>
    <lineage>
        <taxon>Eukaryota</taxon>
        <taxon>Fungi</taxon>
        <taxon>Dikarya</taxon>
        <taxon>Ascomycota</taxon>
        <taxon>Saccharomycotina</taxon>
        <taxon>Lipomycetes</taxon>
        <taxon>Lipomycetales</taxon>
        <taxon>Lipomycetaceae</taxon>
        <taxon>Lipomyces</taxon>
    </lineage>
</organism>